<dbReference type="EMBL" id="CP058561">
    <property type="protein sequence ID" value="QUH31026.1"/>
    <property type="molecule type" value="Genomic_DNA"/>
</dbReference>
<feature type="transmembrane region" description="Helical" evidence="1">
    <location>
        <begin position="5"/>
        <end position="25"/>
    </location>
</feature>
<reference evidence="2 3" key="1">
    <citation type="submission" date="2020-07" db="EMBL/GenBank/DDBJ databases">
        <title>Vallitalea guaymasensis genome.</title>
        <authorList>
            <person name="Postec A."/>
        </authorList>
    </citation>
    <scope>NUCLEOTIDE SEQUENCE [LARGE SCALE GENOMIC DNA]</scope>
    <source>
        <strain evidence="2 3">Ra1766G1</strain>
    </source>
</reference>
<organism evidence="2 3">
    <name type="scientific">Vallitalea guaymasensis</name>
    <dbReference type="NCBI Taxonomy" id="1185412"/>
    <lineage>
        <taxon>Bacteria</taxon>
        <taxon>Bacillati</taxon>
        <taxon>Bacillota</taxon>
        <taxon>Clostridia</taxon>
        <taxon>Lachnospirales</taxon>
        <taxon>Vallitaleaceae</taxon>
        <taxon>Vallitalea</taxon>
    </lineage>
</organism>
<dbReference type="KEGG" id="vgu:HYG85_19720"/>
<keyword evidence="3" id="KW-1185">Reference proteome</keyword>
<dbReference type="Proteomes" id="UP000677305">
    <property type="component" value="Chromosome"/>
</dbReference>
<dbReference type="AlphaFoldDB" id="A0A8J8MDQ3"/>
<sequence length="170" mass="19514">MCKKICKFITMIIVLTILGIISLYTNGNIGVPKSRIESDARQSQKIDDSWEVAKSISNSLCAMVFYNEHCSDHTFSIYINRKGFSFGYFFRSGGSLSSIEESIYEFKLNRYGKALLSMNKVKAERIEIDNGHEIKKIDIDSEKPFTIILEENIGVVTIYDIHDKVINYRF</sequence>
<evidence type="ECO:0000313" key="2">
    <source>
        <dbReference type="EMBL" id="QUH31026.1"/>
    </source>
</evidence>
<keyword evidence="1" id="KW-0812">Transmembrane</keyword>
<dbReference type="RefSeq" id="WP_212691116.1">
    <property type="nucleotide sequence ID" value="NZ_CP058561.1"/>
</dbReference>
<evidence type="ECO:0000256" key="1">
    <source>
        <dbReference type="SAM" id="Phobius"/>
    </source>
</evidence>
<proteinExistence type="predicted"/>
<keyword evidence="1" id="KW-0472">Membrane</keyword>
<protein>
    <submittedName>
        <fullName evidence="2">Uncharacterized protein</fullName>
    </submittedName>
</protein>
<keyword evidence="1" id="KW-1133">Transmembrane helix</keyword>
<evidence type="ECO:0000313" key="3">
    <source>
        <dbReference type="Proteomes" id="UP000677305"/>
    </source>
</evidence>
<accession>A0A8J8MDQ3</accession>
<name>A0A8J8MDQ3_9FIRM</name>
<gene>
    <name evidence="2" type="ORF">HYG85_19720</name>
</gene>